<evidence type="ECO:0000256" key="1">
    <source>
        <dbReference type="SAM" id="Phobius"/>
    </source>
</evidence>
<reference evidence="3 4" key="1">
    <citation type="submission" date="2024-02" db="EMBL/GenBank/DDBJ databases">
        <title>A novel Gemmatimonadota bacterium.</title>
        <authorList>
            <person name="Du Z.-J."/>
            <person name="Ye Y.-Q."/>
        </authorList>
    </citation>
    <scope>NUCLEOTIDE SEQUENCE [LARGE SCALE GENOMIC DNA]</scope>
    <source>
        <strain evidence="3 4">DH-20</strain>
    </source>
</reference>
<feature type="domain" description="Type IV / VI secretion system DotU" evidence="2">
    <location>
        <begin position="14"/>
        <end position="217"/>
    </location>
</feature>
<keyword evidence="1" id="KW-1133">Transmembrane helix</keyword>
<proteinExistence type="predicted"/>
<dbReference type="InterPro" id="IPR038522">
    <property type="entry name" value="T4/T6SS_DotU_sf"/>
</dbReference>
<name>A0ABU9EB70_9BACT</name>
<dbReference type="Pfam" id="PF09850">
    <property type="entry name" value="DotU"/>
    <property type="match status" value="1"/>
</dbReference>
<dbReference type="NCBIfam" id="TIGR03349">
    <property type="entry name" value="IV_VI_DotU"/>
    <property type="match status" value="1"/>
</dbReference>
<dbReference type="InterPro" id="IPR017732">
    <property type="entry name" value="T4/T6SS_DotU"/>
</dbReference>
<sequence>MSSTTLVPSARGGLAQALQEAFTVTVRLRTGRQVATDADQFRTRMKSLLATADREARAAGYPSDEVKRAIYAFVAFLDESVLNSPQAMFEHWARQPLQEEIFGDHMAGETFFRHLRDLLGRPDSESVADTLEVYQLCLLLGFRGRFGGADRSELGGLVGEIDAKIRRSRGGATTLAPEWGLPAEALHAPRDPWIRTFAMVAIASAVVALALFALFSMLLSGSVGTLESLAAAG</sequence>
<feature type="transmembrane region" description="Helical" evidence="1">
    <location>
        <begin position="197"/>
        <end position="219"/>
    </location>
</feature>
<dbReference type="PANTHER" id="PTHR38033">
    <property type="entry name" value="MEMBRANE PROTEIN-RELATED"/>
    <property type="match status" value="1"/>
</dbReference>
<keyword evidence="1" id="KW-0472">Membrane</keyword>
<organism evidence="3 4">
    <name type="scientific">Gaopeijia maritima</name>
    <dbReference type="NCBI Taxonomy" id="3119007"/>
    <lineage>
        <taxon>Bacteria</taxon>
        <taxon>Pseudomonadati</taxon>
        <taxon>Gemmatimonadota</taxon>
        <taxon>Longimicrobiia</taxon>
        <taxon>Gaopeijiales</taxon>
        <taxon>Gaopeijiaceae</taxon>
        <taxon>Gaopeijia</taxon>
    </lineage>
</organism>
<gene>
    <name evidence="3" type="ORF">WI372_13355</name>
</gene>
<comment type="caution">
    <text evidence="3">The sequence shown here is derived from an EMBL/GenBank/DDBJ whole genome shotgun (WGS) entry which is preliminary data.</text>
</comment>
<dbReference type="Gene3D" id="1.25.40.590">
    <property type="entry name" value="Type IV / VI secretion system, DotU"/>
    <property type="match status" value="1"/>
</dbReference>
<keyword evidence="1" id="KW-0812">Transmembrane</keyword>
<dbReference type="RefSeq" id="WP_405287300.1">
    <property type="nucleotide sequence ID" value="NZ_JBBHLI010000008.1"/>
</dbReference>
<dbReference type="EMBL" id="JBBHLI010000008">
    <property type="protein sequence ID" value="MEK9501974.1"/>
    <property type="molecule type" value="Genomic_DNA"/>
</dbReference>
<accession>A0ABU9EB70</accession>
<evidence type="ECO:0000313" key="4">
    <source>
        <dbReference type="Proteomes" id="UP001484239"/>
    </source>
</evidence>
<dbReference type="Proteomes" id="UP001484239">
    <property type="component" value="Unassembled WGS sequence"/>
</dbReference>
<protein>
    <submittedName>
        <fullName evidence="3">DotU family type IV/VI secretion system protein</fullName>
    </submittedName>
</protein>
<keyword evidence="4" id="KW-1185">Reference proteome</keyword>
<evidence type="ECO:0000259" key="2">
    <source>
        <dbReference type="Pfam" id="PF09850"/>
    </source>
</evidence>
<dbReference type="PANTHER" id="PTHR38033:SF1">
    <property type="entry name" value="DOTU FAMILY TYPE IV_VI SECRETION SYSTEM PROTEIN"/>
    <property type="match status" value="1"/>
</dbReference>
<evidence type="ECO:0000313" key="3">
    <source>
        <dbReference type="EMBL" id="MEK9501974.1"/>
    </source>
</evidence>